<dbReference type="GO" id="GO:0004190">
    <property type="term" value="F:aspartic-type endopeptidase activity"/>
    <property type="evidence" value="ECO:0007669"/>
    <property type="project" value="InterPro"/>
</dbReference>
<proteinExistence type="predicted"/>
<dbReference type="OrthoDB" id="5566985at2"/>
<sequence>MKKIFLSTILLCIAITAFPQKENFSISLHSGLFREDFDWSIAGNMEGKAPNVLSELKWRNLKGIQYNISSSYFLTPRISINGDFTYGKISSGEVNDSDYIEDNRAQSIYDESFLSNKGYFQNLNLNLVVKKDLGRKITLNALIGYDNLVQKLYLVEDPNQPTTENLNSYYKHYWNGLQMGFDLKYLIEKFSVSAKIRSGYYSYYANANWNLIPNFNKPVSFEHKGNAYKYGGSLHLSYLVNRHLEINSTFNITYGATLSGKDYAYFTDNSTATTKFNGGELKSKYAQLGINLTF</sequence>
<dbReference type="InterPro" id="IPR020080">
    <property type="entry name" value="OM_adhesin/peptidase_omptin"/>
</dbReference>
<dbReference type="Proteomes" id="UP000309488">
    <property type="component" value="Unassembled WGS sequence"/>
</dbReference>
<evidence type="ECO:0000313" key="2">
    <source>
        <dbReference type="EMBL" id="TKC05366.1"/>
    </source>
</evidence>
<gene>
    <name evidence="2" type="ORF">FA048_16685</name>
</gene>
<comment type="caution">
    <text evidence="2">The sequence shown here is derived from an EMBL/GenBank/DDBJ whole genome shotgun (WGS) entry which is preliminary data.</text>
</comment>
<evidence type="ECO:0000259" key="1">
    <source>
        <dbReference type="Pfam" id="PF17251"/>
    </source>
</evidence>
<organism evidence="2 3">
    <name type="scientific">Pedobacter polaris</name>
    <dbReference type="NCBI Taxonomy" id="2571273"/>
    <lineage>
        <taxon>Bacteria</taxon>
        <taxon>Pseudomonadati</taxon>
        <taxon>Bacteroidota</taxon>
        <taxon>Sphingobacteriia</taxon>
        <taxon>Sphingobacteriales</taxon>
        <taxon>Sphingobacteriaceae</taxon>
        <taxon>Pedobacter</taxon>
    </lineage>
</organism>
<protein>
    <recommendedName>
        <fullName evidence="1">Protochlamydia outer membrane protein domain-containing protein</fullName>
    </recommendedName>
</protein>
<dbReference type="RefSeq" id="WP_136843257.1">
    <property type="nucleotide sequence ID" value="NZ_SWBR01000005.1"/>
</dbReference>
<name>A0A4U1CE95_9SPHI</name>
<evidence type="ECO:0000313" key="3">
    <source>
        <dbReference type="Proteomes" id="UP000309488"/>
    </source>
</evidence>
<feature type="domain" description="Protochlamydia outer membrane protein" evidence="1">
    <location>
        <begin position="30"/>
        <end position="293"/>
    </location>
</feature>
<accession>A0A4U1CE95</accession>
<reference evidence="2 3" key="1">
    <citation type="submission" date="2019-04" db="EMBL/GenBank/DDBJ databases">
        <title>Pedobacter sp. RP-3-22 sp. nov., isolated from Arctic soil.</title>
        <authorList>
            <person name="Dahal R.H."/>
            <person name="Kim D.-U."/>
        </authorList>
    </citation>
    <scope>NUCLEOTIDE SEQUENCE [LARGE SCALE GENOMIC DNA]</scope>
    <source>
        <strain evidence="2 3">RP-3-22</strain>
    </source>
</reference>
<keyword evidence="3" id="KW-1185">Reference proteome</keyword>
<dbReference type="EMBL" id="SWBR01000005">
    <property type="protein sequence ID" value="TKC05366.1"/>
    <property type="molecule type" value="Genomic_DNA"/>
</dbReference>
<dbReference type="InterPro" id="IPR053724">
    <property type="entry name" value="OMP_A26_sf"/>
</dbReference>
<dbReference type="SUPFAM" id="SSF69917">
    <property type="entry name" value="OMPT-like"/>
    <property type="match status" value="1"/>
</dbReference>
<dbReference type="InterPro" id="IPR035163">
    <property type="entry name" value="Pom"/>
</dbReference>
<dbReference type="Pfam" id="PF17251">
    <property type="entry name" value="Pom"/>
    <property type="match status" value="1"/>
</dbReference>
<dbReference type="Gene3D" id="2.40.128.90">
    <property type="entry name" value="OMPT-like"/>
    <property type="match status" value="1"/>
</dbReference>
<dbReference type="AlphaFoldDB" id="A0A4U1CE95"/>